<dbReference type="PANTHER" id="PTHR33055">
    <property type="entry name" value="TRANSPOSASE FOR INSERTION SEQUENCE ELEMENT IS1111A"/>
    <property type="match status" value="1"/>
</dbReference>
<name>A0ABR8CPS9_9NOST</name>
<dbReference type="EMBL" id="JACJRF010000010">
    <property type="protein sequence ID" value="MBD2344187.1"/>
    <property type="molecule type" value="Genomic_DNA"/>
</dbReference>
<protein>
    <submittedName>
        <fullName evidence="2">Transposase</fullName>
    </submittedName>
</protein>
<evidence type="ECO:0000313" key="2">
    <source>
        <dbReference type="EMBL" id="MBD2344187.1"/>
    </source>
</evidence>
<feature type="domain" description="Transposase IS110-like N-terminal" evidence="1">
    <location>
        <begin position="5"/>
        <end position="164"/>
    </location>
</feature>
<dbReference type="InterPro" id="IPR047650">
    <property type="entry name" value="Transpos_IS110"/>
</dbReference>
<sequence>MIKVLGLDVSKASVSVCLLTEKPNLPRQFYYECQFYKFSANSAGIKKLLELNADIALMEPTGSNYSKLWGTHLARAGVEVRLVGHKELKNYRDSHLGLPDKDDDADSLALACYYFDYHDDKRRFVQIRDFTIVKIRELVLRLAHLNRVQSPIINRLRQDLSWQFPEVALVKSKRRLDGDDVPLLWGWLAEERKSTRYERLYQNTAGLGIDDKVRYHAGRLCNLQREEIAIEQELKELLADARFDPYREVFHSFGFGQRLMAVLISQIYPISGFLGEDGKPEVKIRQGRNSKKPTKRHLSLRRFQKALGVAPTLEASGDKRKTKVVGGSDLCRLSLWQWIFTRIEPKRSRLKNEIGKSLGEKLDAEKAAGRPVKLVRMKIAAIGCRLLFRELVKVLTVD</sequence>
<organism evidence="2 3">
    <name type="scientific">Anabaena subtropica FACHB-260</name>
    <dbReference type="NCBI Taxonomy" id="2692884"/>
    <lineage>
        <taxon>Bacteria</taxon>
        <taxon>Bacillati</taxon>
        <taxon>Cyanobacteriota</taxon>
        <taxon>Cyanophyceae</taxon>
        <taxon>Nostocales</taxon>
        <taxon>Nostocaceae</taxon>
        <taxon>Anabaena</taxon>
    </lineage>
</organism>
<dbReference type="Pfam" id="PF01548">
    <property type="entry name" value="DEDD_Tnp_IS110"/>
    <property type="match status" value="1"/>
</dbReference>
<accession>A0ABR8CPS9</accession>
<reference evidence="2 3" key="1">
    <citation type="journal article" date="2020" name="ISME J.">
        <title>Comparative genomics reveals insights into cyanobacterial evolution and habitat adaptation.</title>
        <authorList>
            <person name="Chen M.Y."/>
            <person name="Teng W.K."/>
            <person name="Zhao L."/>
            <person name="Hu C.X."/>
            <person name="Zhou Y.K."/>
            <person name="Han B.P."/>
            <person name="Song L.R."/>
            <person name="Shu W.S."/>
        </authorList>
    </citation>
    <scope>NUCLEOTIDE SEQUENCE [LARGE SCALE GENOMIC DNA]</scope>
    <source>
        <strain evidence="2 3">FACHB-260</strain>
    </source>
</reference>
<evidence type="ECO:0000313" key="3">
    <source>
        <dbReference type="Proteomes" id="UP000607281"/>
    </source>
</evidence>
<evidence type="ECO:0000259" key="1">
    <source>
        <dbReference type="Pfam" id="PF01548"/>
    </source>
</evidence>
<dbReference type="RefSeq" id="WP_190406645.1">
    <property type="nucleotide sequence ID" value="NZ_JACJRF010000010.1"/>
</dbReference>
<keyword evidence="3" id="KW-1185">Reference proteome</keyword>
<dbReference type="Proteomes" id="UP000607281">
    <property type="component" value="Unassembled WGS sequence"/>
</dbReference>
<comment type="caution">
    <text evidence="2">The sequence shown here is derived from an EMBL/GenBank/DDBJ whole genome shotgun (WGS) entry which is preliminary data.</text>
</comment>
<gene>
    <name evidence="2" type="ORF">H6G18_08495</name>
</gene>
<proteinExistence type="predicted"/>
<dbReference type="PANTHER" id="PTHR33055:SF17">
    <property type="entry name" value="THIRD ORF IN TRANSPOSON ISC1491"/>
    <property type="match status" value="1"/>
</dbReference>
<dbReference type="InterPro" id="IPR002525">
    <property type="entry name" value="Transp_IS110-like_N"/>
</dbReference>